<keyword evidence="1 2" id="KW-0238">DNA-binding</keyword>
<accession>A0A261F8G7</accession>
<dbReference type="RefSeq" id="WP_094665528.1">
    <property type="nucleotide sequence ID" value="NZ_MWWV01000024.1"/>
</dbReference>
<dbReference type="InterPro" id="IPR050624">
    <property type="entry name" value="HTH-type_Tx_Regulator"/>
</dbReference>
<dbReference type="SUPFAM" id="SSF46689">
    <property type="entry name" value="Homeodomain-like"/>
    <property type="match status" value="1"/>
</dbReference>
<dbReference type="PANTHER" id="PTHR43479">
    <property type="entry name" value="ACREF/ENVCD OPERON REPRESSOR-RELATED"/>
    <property type="match status" value="1"/>
</dbReference>
<evidence type="ECO:0000256" key="1">
    <source>
        <dbReference type="ARBA" id="ARBA00023125"/>
    </source>
</evidence>
<proteinExistence type="predicted"/>
<keyword evidence="5" id="KW-1185">Reference proteome</keyword>
<gene>
    <name evidence="4" type="ORF">BTIS_2214</name>
</gene>
<dbReference type="PROSITE" id="PS50977">
    <property type="entry name" value="HTH_TETR_2"/>
    <property type="match status" value="1"/>
</dbReference>
<evidence type="ECO:0000313" key="4">
    <source>
        <dbReference type="EMBL" id="OZG55368.1"/>
    </source>
</evidence>
<dbReference type="PANTHER" id="PTHR43479:SF11">
    <property type="entry name" value="ACREF_ENVCD OPERON REPRESSOR-RELATED"/>
    <property type="match status" value="1"/>
</dbReference>
<name>A0A261F8G7_9BIFI</name>
<organism evidence="4 5">
    <name type="scientific">Bifidobacterium tissieri</name>
    <dbReference type="NCBI Taxonomy" id="1630162"/>
    <lineage>
        <taxon>Bacteria</taxon>
        <taxon>Bacillati</taxon>
        <taxon>Actinomycetota</taxon>
        <taxon>Actinomycetes</taxon>
        <taxon>Bifidobacteriales</taxon>
        <taxon>Bifidobacteriaceae</taxon>
        <taxon>Bifidobacterium</taxon>
    </lineage>
</organism>
<dbReference type="GO" id="GO:0003677">
    <property type="term" value="F:DNA binding"/>
    <property type="evidence" value="ECO:0007669"/>
    <property type="project" value="UniProtKB-UniRule"/>
</dbReference>
<evidence type="ECO:0000259" key="3">
    <source>
        <dbReference type="PROSITE" id="PS50977"/>
    </source>
</evidence>
<dbReference type="Gene3D" id="1.10.357.10">
    <property type="entry name" value="Tetracycline Repressor, domain 2"/>
    <property type="match status" value="1"/>
</dbReference>
<protein>
    <submittedName>
        <fullName evidence="4">TetR family transcriptional regulator</fullName>
    </submittedName>
</protein>
<feature type="DNA-binding region" description="H-T-H motif" evidence="2">
    <location>
        <begin position="32"/>
        <end position="51"/>
    </location>
</feature>
<comment type="caution">
    <text evidence="4">The sequence shown here is derived from an EMBL/GenBank/DDBJ whole genome shotgun (WGS) entry which is preliminary data.</text>
</comment>
<dbReference type="EMBL" id="MWWV01000024">
    <property type="protein sequence ID" value="OZG55368.1"/>
    <property type="molecule type" value="Genomic_DNA"/>
</dbReference>
<dbReference type="Pfam" id="PF14278">
    <property type="entry name" value="TetR_C_8"/>
    <property type="match status" value="1"/>
</dbReference>
<reference evidence="4 5" key="1">
    <citation type="journal article" date="2017" name="BMC Genomics">
        <title>Comparative genomic and phylogenomic analyses of the Bifidobacteriaceae family.</title>
        <authorList>
            <person name="Lugli G.A."/>
            <person name="Milani C."/>
            <person name="Turroni F."/>
            <person name="Duranti S."/>
            <person name="Mancabelli L."/>
            <person name="Mangifesta M."/>
            <person name="Ferrario C."/>
            <person name="Modesto M."/>
            <person name="Mattarelli P."/>
            <person name="Jiri K."/>
            <person name="van Sinderen D."/>
            <person name="Ventura M."/>
        </authorList>
    </citation>
    <scope>NUCLEOTIDE SEQUENCE [LARGE SCALE GENOMIC DNA]</scope>
    <source>
        <strain evidence="4 5">DSM 100201</strain>
    </source>
</reference>
<dbReference type="Proteomes" id="UP000216444">
    <property type="component" value="Unassembled WGS sequence"/>
</dbReference>
<dbReference type="InterPro" id="IPR001647">
    <property type="entry name" value="HTH_TetR"/>
</dbReference>
<dbReference type="AlphaFoldDB" id="A0A261F8G7"/>
<evidence type="ECO:0000256" key="2">
    <source>
        <dbReference type="PROSITE-ProRule" id="PRU00335"/>
    </source>
</evidence>
<feature type="domain" description="HTH tetR-type" evidence="3">
    <location>
        <begin position="9"/>
        <end position="69"/>
    </location>
</feature>
<evidence type="ECO:0000313" key="5">
    <source>
        <dbReference type="Proteomes" id="UP000216444"/>
    </source>
</evidence>
<dbReference type="Pfam" id="PF00440">
    <property type="entry name" value="TetR_N"/>
    <property type="match status" value="1"/>
</dbReference>
<dbReference type="InterPro" id="IPR039532">
    <property type="entry name" value="TetR_C_Firmicutes"/>
</dbReference>
<sequence>MKKQPQVTERTKAMLCKAFWSMYRTRPIEKITVREITEKAGYNRGTFYLYYRDVRDMFSQIEDSLLDMIDELVADMLVDDDRIDIESNMGVILKAAKSHSRYMSVLLGDKGDPTFVTRMKTIIWPLVDRYLGITQSPDMSDDERELLKEFYLSGLMAAVTSWLKMADRMPIDRFITFILNTVFPAVNDQRQRNRI</sequence>
<dbReference type="InterPro" id="IPR009057">
    <property type="entry name" value="Homeodomain-like_sf"/>
</dbReference>